<proteinExistence type="predicted"/>
<accession>A0A419SKL5</accession>
<dbReference type="RefSeq" id="WP_120189847.1">
    <property type="nucleotide sequence ID" value="NZ_MCHY01000008.1"/>
</dbReference>
<reference evidence="1 2" key="1">
    <citation type="submission" date="2016-08" db="EMBL/GenBank/DDBJ databases">
        <title>Novel Firmicute Genomes.</title>
        <authorList>
            <person name="Poppleton D.I."/>
            <person name="Gribaldo S."/>
        </authorList>
    </citation>
    <scope>NUCLEOTIDE SEQUENCE [LARGE SCALE GENOMIC DNA]</scope>
    <source>
        <strain evidence="1 2">RAOx-1</strain>
    </source>
</reference>
<dbReference type="OrthoDB" id="2679529at2"/>
<organism evidence="1 2">
    <name type="scientific">Ammoniphilus oxalaticus</name>
    <dbReference type="NCBI Taxonomy" id="66863"/>
    <lineage>
        <taxon>Bacteria</taxon>
        <taxon>Bacillati</taxon>
        <taxon>Bacillota</taxon>
        <taxon>Bacilli</taxon>
        <taxon>Bacillales</taxon>
        <taxon>Paenibacillaceae</taxon>
        <taxon>Aneurinibacillus group</taxon>
        <taxon>Ammoniphilus</taxon>
    </lineage>
</organism>
<dbReference type="AlphaFoldDB" id="A0A419SKL5"/>
<keyword evidence="2" id="KW-1185">Reference proteome</keyword>
<comment type="caution">
    <text evidence="1">The sequence shown here is derived from an EMBL/GenBank/DDBJ whole genome shotgun (WGS) entry which is preliminary data.</text>
</comment>
<protein>
    <submittedName>
        <fullName evidence="1">Uncharacterized protein</fullName>
    </submittedName>
</protein>
<dbReference type="EMBL" id="MCHY01000008">
    <property type="protein sequence ID" value="RKD24551.1"/>
    <property type="molecule type" value="Genomic_DNA"/>
</dbReference>
<evidence type="ECO:0000313" key="2">
    <source>
        <dbReference type="Proteomes" id="UP000284219"/>
    </source>
</evidence>
<name>A0A419SKL5_9BACL</name>
<gene>
    <name evidence="1" type="ORF">BEP19_09225</name>
</gene>
<evidence type="ECO:0000313" key="1">
    <source>
        <dbReference type="EMBL" id="RKD24551.1"/>
    </source>
</evidence>
<dbReference type="Proteomes" id="UP000284219">
    <property type="component" value="Unassembled WGS sequence"/>
</dbReference>
<sequence>MNNAVVFKIEVGKTEVLDYVQSPPSFFESLTEKKIALNVVEITLKWIDSVKFKDKIIKREPKVVRAVLFKKYNRLLLLSESEREVQYFISRVQKEYNFILKEMSLYSHFMNNYIKNSKDKWKVIAINMRSKTGDEITINVRGLKKNTEGDILKGFSGIEDSILSITCKIGNDYYFTVDKRSSVSTPDNITENEALEMYEELFKLYA</sequence>